<evidence type="ECO:0000313" key="2">
    <source>
        <dbReference type="EMBL" id="KAK2949567.1"/>
    </source>
</evidence>
<name>A0ABQ9XAL1_9EUKA</name>
<feature type="compositionally biased region" description="Polar residues" evidence="1">
    <location>
        <begin position="115"/>
        <end position="131"/>
    </location>
</feature>
<comment type="caution">
    <text evidence="2">The sequence shown here is derived from an EMBL/GenBank/DDBJ whole genome shotgun (WGS) entry which is preliminary data.</text>
</comment>
<protein>
    <submittedName>
        <fullName evidence="2">Uncharacterized protein</fullName>
    </submittedName>
</protein>
<organism evidence="2 3">
    <name type="scientific">Blattamonas nauphoetae</name>
    <dbReference type="NCBI Taxonomy" id="2049346"/>
    <lineage>
        <taxon>Eukaryota</taxon>
        <taxon>Metamonada</taxon>
        <taxon>Preaxostyla</taxon>
        <taxon>Oxymonadida</taxon>
        <taxon>Blattamonas</taxon>
    </lineage>
</organism>
<feature type="region of interest" description="Disordered" evidence="1">
    <location>
        <begin position="60"/>
        <end position="84"/>
    </location>
</feature>
<sequence>MEPRELGHFKQLILLPSFNNSGTFHVLRVFDSLFENNKAGTKGGCISTHYSDHTRSVRALQLHSHKPHRPPPPPTPQSNPHFPPLKSCAVGCEVNLRSGPVQQRENRKVARLLSSDATSASTHPSTGTTATADPCPESLVRSFSVDFVLNGNASPFLFSDPSPLRPVSTHGDRRKCRIFGPIWRGSCSGANVGTRIARGCGMNGDSHHQRQMNKPAECLEKRPKLNPNNCSSSFRKNNIRREQPVPIQSTSKAAACGGFGSQRGRVGVASGGNRAQNELRADRVGVQQFRQLRLFVSIQRQHKLKQLQCTHRTQAFLHNSLLHQLRKRLRNTKRRVLLDRRSETDQRRLQFRQEQ</sequence>
<proteinExistence type="predicted"/>
<feature type="region of interest" description="Disordered" evidence="1">
    <location>
        <begin position="100"/>
        <end position="135"/>
    </location>
</feature>
<evidence type="ECO:0000313" key="3">
    <source>
        <dbReference type="Proteomes" id="UP001281761"/>
    </source>
</evidence>
<dbReference type="EMBL" id="JARBJD010000154">
    <property type="protein sequence ID" value="KAK2949567.1"/>
    <property type="molecule type" value="Genomic_DNA"/>
</dbReference>
<feature type="compositionally biased region" description="Pro residues" evidence="1">
    <location>
        <begin position="70"/>
        <end position="83"/>
    </location>
</feature>
<accession>A0ABQ9XAL1</accession>
<keyword evidence="3" id="KW-1185">Reference proteome</keyword>
<feature type="compositionally biased region" description="Polar residues" evidence="1">
    <location>
        <begin position="226"/>
        <end position="236"/>
    </location>
</feature>
<evidence type="ECO:0000256" key="1">
    <source>
        <dbReference type="SAM" id="MobiDB-lite"/>
    </source>
</evidence>
<dbReference type="Proteomes" id="UP001281761">
    <property type="component" value="Unassembled WGS sequence"/>
</dbReference>
<gene>
    <name evidence="2" type="ORF">BLNAU_15549</name>
</gene>
<reference evidence="2 3" key="1">
    <citation type="journal article" date="2022" name="bioRxiv">
        <title>Genomics of Preaxostyla Flagellates Illuminates Evolutionary Transitions and the Path Towards Mitochondrial Loss.</title>
        <authorList>
            <person name="Novak L.V.F."/>
            <person name="Treitli S.C."/>
            <person name="Pyrih J."/>
            <person name="Halakuc P."/>
            <person name="Pipaliya S.V."/>
            <person name="Vacek V."/>
            <person name="Brzon O."/>
            <person name="Soukal P."/>
            <person name="Eme L."/>
            <person name="Dacks J.B."/>
            <person name="Karnkowska A."/>
            <person name="Elias M."/>
            <person name="Hampl V."/>
        </authorList>
    </citation>
    <scope>NUCLEOTIDE SEQUENCE [LARGE SCALE GENOMIC DNA]</scope>
    <source>
        <strain evidence="2">NAU3</strain>
        <tissue evidence="2">Gut</tissue>
    </source>
</reference>
<feature type="region of interest" description="Disordered" evidence="1">
    <location>
        <begin position="221"/>
        <end position="256"/>
    </location>
</feature>